<dbReference type="EMBL" id="CP155620">
    <property type="protein sequence ID" value="XBJ29830.1"/>
    <property type="molecule type" value="Genomic_DNA"/>
</dbReference>
<dbReference type="AlphaFoldDB" id="A0AAU7E981"/>
<dbReference type="RefSeq" id="WP_348518946.1">
    <property type="nucleotide sequence ID" value="NZ_CP155620.1"/>
</dbReference>
<proteinExistence type="predicted"/>
<dbReference type="Pfam" id="PF14903">
    <property type="entry name" value="WG_beta_rep"/>
    <property type="match status" value="1"/>
</dbReference>
<gene>
    <name evidence="2" type="ORF">AAH949_03075</name>
</gene>
<sequence>MKKFQILIMLFLVLFLAACRTHTLNYSSKAPIFYEEDNWKVFFDNDRFGFKDQNGSVVIKPQFDLALDFKNGVARVAQDKNMGLLIKVENLF</sequence>
<feature type="chain" id="PRO_5043672115" evidence="1">
    <location>
        <begin position="24"/>
        <end position="92"/>
    </location>
</feature>
<name>A0AAU7E981_9BACT</name>
<dbReference type="PROSITE" id="PS51257">
    <property type="entry name" value="PROKAR_LIPOPROTEIN"/>
    <property type="match status" value="1"/>
</dbReference>
<reference evidence="2" key="1">
    <citation type="submission" date="2024-05" db="EMBL/GenBank/DDBJ databases">
        <title>Campylobacter coli isolated from environmental waters in Slovenia.</title>
        <authorList>
            <person name="Zautner A.E."/>
            <person name="Bunk B."/>
            <person name="Riedel T."/>
            <person name="Sproeer C."/>
        </authorList>
    </citation>
    <scope>NUCLEOTIDE SEQUENCE</scope>
    <source>
        <strain evidence="2">CCS1377</strain>
    </source>
</reference>
<organism evidence="2">
    <name type="scientific">Campylobacter sp. CCS1377</name>
    <dbReference type="NCBI Taxonomy" id="3158229"/>
    <lineage>
        <taxon>Bacteria</taxon>
        <taxon>Pseudomonadati</taxon>
        <taxon>Campylobacterota</taxon>
        <taxon>Epsilonproteobacteria</taxon>
        <taxon>Campylobacterales</taxon>
        <taxon>Campylobacteraceae</taxon>
        <taxon>Campylobacter</taxon>
    </lineage>
</organism>
<protein>
    <submittedName>
        <fullName evidence="2">WG repeat-containing protein</fullName>
    </submittedName>
</protein>
<accession>A0AAU7E981</accession>
<keyword evidence="1" id="KW-0732">Signal</keyword>
<evidence type="ECO:0000256" key="1">
    <source>
        <dbReference type="SAM" id="SignalP"/>
    </source>
</evidence>
<dbReference type="InterPro" id="IPR032774">
    <property type="entry name" value="WG_beta_rep"/>
</dbReference>
<evidence type="ECO:0000313" key="2">
    <source>
        <dbReference type="EMBL" id="XBJ29830.1"/>
    </source>
</evidence>
<feature type="signal peptide" evidence="1">
    <location>
        <begin position="1"/>
        <end position="23"/>
    </location>
</feature>